<dbReference type="GO" id="GO:0009055">
    <property type="term" value="F:electron transfer activity"/>
    <property type="evidence" value="ECO:0007669"/>
    <property type="project" value="InterPro"/>
</dbReference>
<dbReference type="InterPro" id="IPR008254">
    <property type="entry name" value="Flavodoxin/NO_synth"/>
</dbReference>
<sequence>MRALVVYESCFGNTRAVAEAVGDGLGEHARVELVEVGEAAEEIADGVDLLVVGAPTHAFGMSRPATRRDAEQRAQRAGAHLLSRERGVREWVAALRLPKGTDVAAFDTKIWRPRLPGSAAKALGRRLSAAGGQLAAPPLSFYVDDALGPLLDGELARAHDWGARLAGRLAAH</sequence>
<name>A0A1V9A9B2_SACPI</name>
<reference evidence="2 3" key="1">
    <citation type="submission" date="2017-02" db="EMBL/GenBank/DDBJ databases">
        <title>Draft genome of Saccharomonospora sp. 154.</title>
        <authorList>
            <person name="Alonso-Carmona G.S."/>
            <person name="De La Haba R."/>
            <person name="Vera-Gargallo B."/>
            <person name="Sandoval-Trujillo A.H."/>
            <person name="Ramirez-Duran N."/>
            <person name="Ventosa A."/>
        </authorList>
    </citation>
    <scope>NUCLEOTIDE SEQUENCE [LARGE SCALE GENOMIC DNA]</scope>
    <source>
        <strain evidence="2 3">LRS4.154</strain>
    </source>
</reference>
<evidence type="ECO:0000259" key="1">
    <source>
        <dbReference type="PROSITE" id="PS50902"/>
    </source>
</evidence>
<dbReference type="Proteomes" id="UP000192591">
    <property type="component" value="Unassembled WGS sequence"/>
</dbReference>
<dbReference type="AlphaFoldDB" id="A0A1V9A9B2"/>
<dbReference type="GO" id="GO:0010181">
    <property type="term" value="F:FMN binding"/>
    <property type="evidence" value="ECO:0007669"/>
    <property type="project" value="InterPro"/>
</dbReference>
<gene>
    <name evidence="2" type="ORF">B1813_03650</name>
</gene>
<organism evidence="2 3">
    <name type="scientific">Saccharomonospora piscinae</name>
    <dbReference type="NCBI Taxonomy" id="687388"/>
    <lineage>
        <taxon>Bacteria</taxon>
        <taxon>Bacillati</taxon>
        <taxon>Actinomycetota</taxon>
        <taxon>Actinomycetes</taxon>
        <taxon>Pseudonocardiales</taxon>
        <taxon>Pseudonocardiaceae</taxon>
        <taxon>Saccharomonospora</taxon>
    </lineage>
</organism>
<dbReference type="InterPro" id="IPR029039">
    <property type="entry name" value="Flavoprotein-like_sf"/>
</dbReference>
<protein>
    <submittedName>
        <fullName evidence="2">Flavodoxin</fullName>
    </submittedName>
</protein>
<dbReference type="Pfam" id="PF00258">
    <property type="entry name" value="Flavodoxin_1"/>
    <property type="match status" value="1"/>
</dbReference>
<evidence type="ECO:0000313" key="2">
    <source>
        <dbReference type="EMBL" id="OQO93648.1"/>
    </source>
</evidence>
<feature type="domain" description="Flavodoxin-like" evidence="1">
    <location>
        <begin position="3"/>
        <end position="166"/>
    </location>
</feature>
<evidence type="ECO:0000313" key="3">
    <source>
        <dbReference type="Proteomes" id="UP000192591"/>
    </source>
</evidence>
<dbReference type="Gene3D" id="3.40.50.360">
    <property type="match status" value="1"/>
</dbReference>
<dbReference type="InterPro" id="IPR001226">
    <property type="entry name" value="Flavodoxin_CS"/>
</dbReference>
<proteinExistence type="predicted"/>
<dbReference type="STRING" id="1962155.B1813_03650"/>
<comment type="caution">
    <text evidence="2">The sequence shown here is derived from an EMBL/GenBank/DDBJ whole genome shotgun (WGS) entry which is preliminary data.</text>
</comment>
<dbReference type="SUPFAM" id="SSF52218">
    <property type="entry name" value="Flavoproteins"/>
    <property type="match status" value="1"/>
</dbReference>
<keyword evidence="3" id="KW-1185">Reference proteome</keyword>
<dbReference type="RefSeq" id="WP_081190609.1">
    <property type="nucleotide sequence ID" value="NZ_MWIH01000003.1"/>
</dbReference>
<dbReference type="PROSITE" id="PS50902">
    <property type="entry name" value="FLAVODOXIN_LIKE"/>
    <property type="match status" value="1"/>
</dbReference>
<dbReference type="PROSITE" id="PS00201">
    <property type="entry name" value="FLAVODOXIN"/>
    <property type="match status" value="1"/>
</dbReference>
<dbReference type="EMBL" id="MWIH01000003">
    <property type="protein sequence ID" value="OQO93648.1"/>
    <property type="molecule type" value="Genomic_DNA"/>
</dbReference>
<accession>A0A1V9A9B2</accession>